<dbReference type="Proteomes" id="UP000640509">
    <property type="component" value="Unassembled WGS sequence"/>
</dbReference>
<reference evidence="2" key="1">
    <citation type="journal article" date="2019" name="Int. J. Syst. Evol. Microbiol.">
        <title>The Global Catalogue of Microorganisms (GCM) 10K type strain sequencing project: providing services to taxonomists for standard genome sequencing and annotation.</title>
        <authorList>
            <consortium name="The Broad Institute Genomics Platform"/>
            <consortium name="The Broad Institute Genome Sequencing Center for Infectious Disease"/>
            <person name="Wu L."/>
            <person name="Ma J."/>
        </authorList>
    </citation>
    <scope>NUCLEOTIDE SEQUENCE [LARGE SCALE GENOMIC DNA]</scope>
    <source>
        <strain evidence="2">CGMCC 1.15419</strain>
    </source>
</reference>
<protein>
    <submittedName>
        <fullName evidence="1">Uncharacterized protein</fullName>
    </submittedName>
</protein>
<dbReference type="EMBL" id="BMIV01000036">
    <property type="protein sequence ID" value="GGF81490.1"/>
    <property type="molecule type" value="Genomic_DNA"/>
</dbReference>
<comment type="caution">
    <text evidence="1">The sequence shown here is derived from an EMBL/GenBank/DDBJ whole genome shotgun (WGS) entry which is preliminary data.</text>
</comment>
<keyword evidence="2" id="KW-1185">Reference proteome</keyword>
<evidence type="ECO:0000313" key="1">
    <source>
        <dbReference type="EMBL" id="GGF81490.1"/>
    </source>
</evidence>
<accession>A0ABQ1VMT8</accession>
<name>A0ABQ1VMT8_9RHOB</name>
<organism evidence="1 2">
    <name type="scientific">Paracoccus acridae</name>
    <dbReference type="NCBI Taxonomy" id="1795310"/>
    <lineage>
        <taxon>Bacteria</taxon>
        <taxon>Pseudomonadati</taxon>
        <taxon>Pseudomonadota</taxon>
        <taxon>Alphaproteobacteria</taxon>
        <taxon>Rhodobacterales</taxon>
        <taxon>Paracoccaceae</taxon>
        <taxon>Paracoccus</taxon>
    </lineage>
</organism>
<proteinExistence type="predicted"/>
<evidence type="ECO:0000313" key="2">
    <source>
        <dbReference type="Proteomes" id="UP000640509"/>
    </source>
</evidence>
<gene>
    <name evidence="1" type="ORF">GCM10011402_37620</name>
</gene>
<sequence>MIAKQPFITRTVTAAWAPTIVRKILLLFMQSKTPSQIQGSPRGVHAFMERIDSLKIPMTGRAQLIAL</sequence>